<organism evidence="8 9">
    <name type="scientific">Apiospora hydei</name>
    <dbReference type="NCBI Taxonomy" id="1337664"/>
    <lineage>
        <taxon>Eukaryota</taxon>
        <taxon>Fungi</taxon>
        <taxon>Dikarya</taxon>
        <taxon>Ascomycota</taxon>
        <taxon>Pezizomycotina</taxon>
        <taxon>Sordariomycetes</taxon>
        <taxon>Xylariomycetidae</taxon>
        <taxon>Amphisphaeriales</taxon>
        <taxon>Apiosporaceae</taxon>
        <taxon>Apiospora</taxon>
    </lineage>
</organism>
<comment type="pathway">
    <text evidence="1">Secondary metabolite biosynthesis.</text>
</comment>
<evidence type="ECO:0000313" key="9">
    <source>
        <dbReference type="Proteomes" id="UP001433268"/>
    </source>
</evidence>
<keyword evidence="3" id="KW-0285">Flavoprotein</keyword>
<dbReference type="Gene3D" id="3.50.50.60">
    <property type="entry name" value="FAD/NAD(P)-binding domain"/>
    <property type="match status" value="1"/>
</dbReference>
<keyword evidence="4" id="KW-0274">FAD</keyword>
<dbReference type="Pfam" id="PF01494">
    <property type="entry name" value="FAD_binding_3"/>
    <property type="match status" value="1"/>
</dbReference>
<keyword evidence="6" id="KW-0503">Monooxygenase</keyword>
<reference evidence="8 9" key="1">
    <citation type="submission" date="2023-01" db="EMBL/GenBank/DDBJ databases">
        <title>Analysis of 21 Apiospora genomes using comparative genomics revels a genus with tremendous synthesis potential of carbohydrate active enzymes and secondary metabolites.</title>
        <authorList>
            <person name="Sorensen T."/>
        </authorList>
    </citation>
    <scope>NUCLEOTIDE SEQUENCE [LARGE SCALE GENOMIC DNA]</scope>
    <source>
        <strain evidence="8 9">CBS 114990</strain>
    </source>
</reference>
<keyword evidence="9" id="KW-1185">Reference proteome</keyword>
<dbReference type="PRINTS" id="PR00420">
    <property type="entry name" value="RNGMNOXGNASE"/>
</dbReference>
<evidence type="ECO:0000313" key="8">
    <source>
        <dbReference type="EMBL" id="KAK8079426.1"/>
    </source>
</evidence>
<feature type="domain" description="FAD-binding" evidence="7">
    <location>
        <begin position="9"/>
        <end position="342"/>
    </location>
</feature>
<keyword evidence="5" id="KW-0560">Oxidoreductase</keyword>
<dbReference type="InterPro" id="IPR036188">
    <property type="entry name" value="FAD/NAD-bd_sf"/>
</dbReference>
<evidence type="ECO:0000256" key="3">
    <source>
        <dbReference type="ARBA" id="ARBA00022630"/>
    </source>
</evidence>
<comment type="similarity">
    <text evidence="2">Belongs to the paxM FAD-dependent monooxygenase family.</text>
</comment>
<evidence type="ECO:0000256" key="2">
    <source>
        <dbReference type="ARBA" id="ARBA00007992"/>
    </source>
</evidence>
<protein>
    <recommendedName>
        <fullName evidence="7">FAD-binding domain-containing protein</fullName>
    </recommendedName>
</protein>
<dbReference type="SUPFAM" id="SSF51905">
    <property type="entry name" value="FAD/NAD(P)-binding domain"/>
    <property type="match status" value="1"/>
</dbReference>
<dbReference type="Proteomes" id="UP001433268">
    <property type="component" value="Unassembled WGS sequence"/>
</dbReference>
<evidence type="ECO:0000256" key="4">
    <source>
        <dbReference type="ARBA" id="ARBA00022827"/>
    </source>
</evidence>
<evidence type="ECO:0000256" key="5">
    <source>
        <dbReference type="ARBA" id="ARBA00023002"/>
    </source>
</evidence>
<dbReference type="RefSeq" id="XP_066666901.1">
    <property type="nucleotide sequence ID" value="XM_066811559.1"/>
</dbReference>
<sequence length="446" mass="48438">MAEADASPTVLVVGGGLAGLFCALECVRNGFRTTLVESKPAIQTAGDFITIGPTAINALRRWPSMAAALDRIAYKPEIYYHKQDGELLAGPMPVHPNFGHIISRPALHRALMEALELQGEEKVTIRCEAKVSRYWESETESGVELADGETIRAHMTVAADGIHSRSWTLVSGQAPAIVPSGLAMFRAAFPLEHALADPSLAARWTPTAEDDKMGFFLAPGSFGIVMFGQGTASWVWQHRDDPATSSESWAATLDPADALRQLDAEGCWGADLRAVVAATPRAHIVDWRLMRRALRRGWGSPGGRLMQIGDAAHPFLPTTVNGGTQALEDGVSLARCLRLAVEKHGGGGGDPGSSLPDGARVHNMLRIDRVAAIEATGMKRTQKHHQVDFEAVKKNPALVRNEPAPWQIDHDPEAYAEEMFDECLACLKEGRKFVNTNKPDEFVFEE</sequence>
<dbReference type="InterPro" id="IPR050493">
    <property type="entry name" value="FAD-dep_Monooxygenase_BioMet"/>
</dbReference>
<evidence type="ECO:0000256" key="1">
    <source>
        <dbReference type="ARBA" id="ARBA00005179"/>
    </source>
</evidence>
<dbReference type="PANTHER" id="PTHR13789:SF236">
    <property type="entry name" value="MONOOXYGENASE, PUTATIVE (AFU_ORTHOLOGUE AFUA_6G12060)-RELATED"/>
    <property type="match status" value="1"/>
</dbReference>
<proteinExistence type="inferred from homology"/>
<accession>A0ABR1W7G0</accession>
<dbReference type="EMBL" id="JAQQWN010000006">
    <property type="protein sequence ID" value="KAK8079426.1"/>
    <property type="molecule type" value="Genomic_DNA"/>
</dbReference>
<comment type="caution">
    <text evidence="8">The sequence shown here is derived from an EMBL/GenBank/DDBJ whole genome shotgun (WGS) entry which is preliminary data.</text>
</comment>
<dbReference type="SUPFAM" id="SSF54373">
    <property type="entry name" value="FAD-linked reductases, C-terminal domain"/>
    <property type="match status" value="1"/>
</dbReference>
<dbReference type="GeneID" id="92044619"/>
<dbReference type="InterPro" id="IPR002938">
    <property type="entry name" value="FAD-bd"/>
</dbReference>
<name>A0ABR1W7G0_9PEZI</name>
<evidence type="ECO:0000256" key="6">
    <source>
        <dbReference type="ARBA" id="ARBA00023033"/>
    </source>
</evidence>
<evidence type="ECO:0000259" key="7">
    <source>
        <dbReference type="Pfam" id="PF01494"/>
    </source>
</evidence>
<gene>
    <name evidence="8" type="ORF">PG997_007244</name>
</gene>
<dbReference type="PANTHER" id="PTHR13789">
    <property type="entry name" value="MONOOXYGENASE"/>
    <property type="match status" value="1"/>
</dbReference>